<proteinExistence type="predicted"/>
<feature type="domain" description="GIY-YIG" evidence="1">
    <location>
        <begin position="1"/>
        <end position="44"/>
    </location>
</feature>
<sequence length="44" mass="5045">MHYVYFLPSQKDGDFYTGVTSDLKRRVKEHNSGKNLSTQGKTPI</sequence>
<name>A0A832E1Q3_UNCKA</name>
<evidence type="ECO:0000313" key="2">
    <source>
        <dbReference type="EMBL" id="HEX61692.1"/>
    </source>
</evidence>
<comment type="caution">
    <text evidence="2">The sequence shown here is derived from an EMBL/GenBank/DDBJ whole genome shotgun (WGS) entry which is preliminary data.</text>
</comment>
<evidence type="ECO:0000259" key="1">
    <source>
        <dbReference type="PROSITE" id="PS50164"/>
    </source>
</evidence>
<reference evidence="2" key="1">
    <citation type="journal article" date="2020" name="mSystems">
        <title>Genome- and Community-Level Interaction Insights into Carbon Utilization and Element Cycling Functions of Hydrothermarchaeota in Hydrothermal Sediment.</title>
        <authorList>
            <person name="Zhou Z."/>
            <person name="Liu Y."/>
            <person name="Xu W."/>
            <person name="Pan J."/>
            <person name="Luo Z.H."/>
            <person name="Li M."/>
        </authorList>
    </citation>
    <scope>NUCLEOTIDE SEQUENCE [LARGE SCALE GENOMIC DNA]</scope>
    <source>
        <strain evidence="2">SpSt-361</strain>
    </source>
</reference>
<dbReference type="InterPro" id="IPR035901">
    <property type="entry name" value="GIY-YIG_endonuc_sf"/>
</dbReference>
<accession>A0A832E1Q3</accession>
<dbReference type="Gene3D" id="3.40.1440.10">
    <property type="entry name" value="GIY-YIG endonuclease"/>
    <property type="match status" value="1"/>
</dbReference>
<gene>
    <name evidence="2" type="ORF">ENR01_00845</name>
</gene>
<protein>
    <recommendedName>
        <fullName evidence="1">GIY-YIG domain-containing protein</fullName>
    </recommendedName>
</protein>
<dbReference type="Pfam" id="PF01541">
    <property type="entry name" value="GIY-YIG"/>
    <property type="match status" value="1"/>
</dbReference>
<dbReference type="InterPro" id="IPR000305">
    <property type="entry name" value="GIY-YIG_endonuc"/>
</dbReference>
<dbReference type="SUPFAM" id="SSF82771">
    <property type="entry name" value="GIY-YIG endonuclease"/>
    <property type="match status" value="1"/>
</dbReference>
<dbReference type="EMBL" id="DSPJ01000025">
    <property type="protein sequence ID" value="HEX61692.1"/>
    <property type="molecule type" value="Genomic_DNA"/>
</dbReference>
<dbReference type="AlphaFoldDB" id="A0A832E1Q3"/>
<dbReference type="PROSITE" id="PS50164">
    <property type="entry name" value="GIY_YIG"/>
    <property type="match status" value="1"/>
</dbReference>
<organism evidence="2">
    <name type="scientific">candidate division WWE3 bacterium</name>
    <dbReference type="NCBI Taxonomy" id="2053526"/>
    <lineage>
        <taxon>Bacteria</taxon>
        <taxon>Katanobacteria</taxon>
    </lineage>
</organism>